<dbReference type="AlphaFoldDB" id="A0A0F9N3I8"/>
<accession>A0A0F9N3I8</accession>
<proteinExistence type="predicted"/>
<evidence type="ECO:0000313" key="1">
    <source>
        <dbReference type="EMBL" id="KKN14170.1"/>
    </source>
</evidence>
<name>A0A0F9N3I8_9ZZZZ</name>
<sequence length="94" mass="10451">MTPTSLASSLSLPHCLLLHSGSYVALLGRGSDSSRSGRVSRMGDNKCCPLLEIAPCHDTEEHKHFICPDGPMPDNIWIHCYCMAEWGKREYFKG</sequence>
<gene>
    <name evidence="1" type="ORF">LCGC14_0998790</name>
</gene>
<reference evidence="1" key="1">
    <citation type="journal article" date="2015" name="Nature">
        <title>Complex archaea that bridge the gap between prokaryotes and eukaryotes.</title>
        <authorList>
            <person name="Spang A."/>
            <person name="Saw J.H."/>
            <person name="Jorgensen S.L."/>
            <person name="Zaremba-Niedzwiedzka K."/>
            <person name="Martijn J."/>
            <person name="Lind A.E."/>
            <person name="van Eijk R."/>
            <person name="Schleper C."/>
            <person name="Guy L."/>
            <person name="Ettema T.J."/>
        </authorList>
    </citation>
    <scope>NUCLEOTIDE SEQUENCE</scope>
</reference>
<protein>
    <submittedName>
        <fullName evidence="1">Uncharacterized protein</fullName>
    </submittedName>
</protein>
<organism evidence="1">
    <name type="scientific">marine sediment metagenome</name>
    <dbReference type="NCBI Taxonomy" id="412755"/>
    <lineage>
        <taxon>unclassified sequences</taxon>
        <taxon>metagenomes</taxon>
        <taxon>ecological metagenomes</taxon>
    </lineage>
</organism>
<dbReference type="EMBL" id="LAZR01003844">
    <property type="protein sequence ID" value="KKN14170.1"/>
    <property type="molecule type" value="Genomic_DNA"/>
</dbReference>
<comment type="caution">
    <text evidence="1">The sequence shown here is derived from an EMBL/GenBank/DDBJ whole genome shotgun (WGS) entry which is preliminary data.</text>
</comment>